<evidence type="ECO:0000256" key="2">
    <source>
        <dbReference type="ARBA" id="ARBA00022475"/>
    </source>
</evidence>
<comment type="function">
    <text evidence="12">Prenyltransferase that catalyzes the transfer of the geranylgeranyl moiety of geranylgeranyl diphosphate (GGPP) to the C2 hydroxyl of (S)-3-O-geranylgeranylglyceryl phosphate (GGGP). This reaction is the second ether-bond-formation step in the biosynthesis of archaeal membrane lipids.</text>
</comment>
<dbReference type="Gene3D" id="1.10.357.140">
    <property type="entry name" value="UbiA prenyltransferase"/>
    <property type="match status" value="1"/>
</dbReference>
<keyword evidence="14" id="KW-1185">Reference proteome</keyword>
<comment type="cofactor">
    <cofactor evidence="12">
        <name>Mg(2+)</name>
        <dbReference type="ChEBI" id="CHEBI:18420"/>
    </cofactor>
</comment>
<keyword evidence="3 12" id="KW-0444">Lipid biosynthesis</keyword>
<dbReference type="InterPro" id="IPR050475">
    <property type="entry name" value="Prenyltransferase_related"/>
</dbReference>
<feature type="transmembrane region" description="Helical" evidence="12">
    <location>
        <begin position="205"/>
        <end position="226"/>
    </location>
</feature>
<dbReference type="InterPro" id="IPR023547">
    <property type="entry name" value="DGGGP_synth"/>
</dbReference>
<evidence type="ECO:0000256" key="11">
    <source>
        <dbReference type="ARBA" id="ARBA00023264"/>
    </source>
</evidence>
<dbReference type="InterPro" id="IPR000537">
    <property type="entry name" value="UbiA_prenyltransferase"/>
</dbReference>
<reference evidence="13 14" key="1">
    <citation type="journal article" date="2019" name="Int. J. Syst. Evol. Microbiol.">
        <title>The Global Catalogue of Microorganisms (GCM) 10K type strain sequencing project: providing services to taxonomists for standard genome sequencing and annotation.</title>
        <authorList>
            <consortium name="The Broad Institute Genomics Platform"/>
            <consortium name="The Broad Institute Genome Sequencing Center for Infectious Disease"/>
            <person name="Wu L."/>
            <person name="Ma J."/>
        </authorList>
    </citation>
    <scope>NUCLEOTIDE SEQUENCE [LARGE SCALE GENOMIC DNA]</scope>
    <source>
        <strain evidence="13 14">CGMCC 1.15824</strain>
    </source>
</reference>
<protein>
    <recommendedName>
        <fullName evidence="12">Digeranylgeranylglyceryl phosphate synthase</fullName>
        <shortName evidence="12">DGGGP synthase</shortName>
        <shortName evidence="12">DGGGPS</shortName>
        <ecNumber evidence="12">2.5.1.42</ecNumber>
    </recommendedName>
    <alternativeName>
        <fullName evidence="12">(S)-2,3-di-O-geranylgeranylglyceryl phosphate synthase</fullName>
    </alternativeName>
    <alternativeName>
        <fullName evidence="12">Geranylgeranylglycerol-phosphate geranylgeranyltransferase</fullName>
    </alternativeName>
</protein>
<dbReference type="GO" id="GO:0047295">
    <property type="term" value="F:geranylgeranylglycerol-phosphate geranylgeranyltransferase activity"/>
    <property type="evidence" value="ECO:0007669"/>
    <property type="project" value="UniProtKB-UniRule"/>
</dbReference>
<sequence>MTGGVGETVRGAVELTRPVNSIAAGLLTAIGAFVAGEIAAAPLHVASAVGATVFATAAGMAINDYFDREIDRINRPDRAIPRGAISPRGALAFSVALFVGAVALALTLPALAIAIAVVNLLALVAYTELFKGLPGVGNVVVGYLGGSTFLFGGAAVGSVEPVVVLFALAALSTISREVLKDVEDVEGDRAEGLNTLPIAVGERTAWLLAAALLAVAVLASPVPYLLGYFGAVYLLVVLPGVALMIVAIAEGRTDPTAGQERLKYGQFLAALAFVVGRLAAGTQGLL</sequence>
<comment type="caution">
    <text evidence="13">The sequence shown here is derived from an EMBL/GenBank/DDBJ whole genome shotgun (WGS) entry which is preliminary data.</text>
</comment>
<evidence type="ECO:0000256" key="6">
    <source>
        <dbReference type="ARBA" id="ARBA00022842"/>
    </source>
</evidence>
<dbReference type="GO" id="GO:0005886">
    <property type="term" value="C:plasma membrane"/>
    <property type="evidence" value="ECO:0007669"/>
    <property type="project" value="UniProtKB-SubCell"/>
</dbReference>
<feature type="transmembrane region" description="Helical" evidence="12">
    <location>
        <begin position="232"/>
        <end position="250"/>
    </location>
</feature>
<feature type="transmembrane region" description="Helical" evidence="12">
    <location>
        <begin position="90"/>
        <end position="123"/>
    </location>
</feature>
<comment type="pathway">
    <text evidence="12">Membrane lipid metabolism; glycerophospholipid metabolism.</text>
</comment>
<feature type="transmembrane region" description="Helical" evidence="12">
    <location>
        <begin position="143"/>
        <end position="171"/>
    </location>
</feature>
<keyword evidence="11 12" id="KW-1208">Phospholipid metabolism</keyword>
<dbReference type="Pfam" id="PF01040">
    <property type="entry name" value="UbiA"/>
    <property type="match status" value="1"/>
</dbReference>
<keyword evidence="8 12" id="KW-0443">Lipid metabolism</keyword>
<dbReference type="Gene3D" id="1.20.120.1780">
    <property type="entry name" value="UbiA prenyltransferase"/>
    <property type="match status" value="1"/>
</dbReference>
<feature type="transmembrane region" description="Helical" evidence="12">
    <location>
        <begin position="262"/>
        <end position="280"/>
    </location>
</feature>
<organism evidence="13 14">
    <name type="scientific">Saliphagus infecundisoli</name>
    <dbReference type="NCBI Taxonomy" id="1849069"/>
    <lineage>
        <taxon>Archaea</taxon>
        <taxon>Methanobacteriati</taxon>
        <taxon>Methanobacteriota</taxon>
        <taxon>Stenosarchaea group</taxon>
        <taxon>Halobacteria</taxon>
        <taxon>Halobacteriales</taxon>
        <taxon>Natrialbaceae</taxon>
        <taxon>Saliphagus</taxon>
    </lineage>
</organism>
<comment type="similarity">
    <text evidence="12">Belongs to the UbiA prenyltransferase family. DGGGP synthase subfamily.</text>
</comment>
<keyword evidence="2 12" id="KW-1003">Cell membrane</keyword>
<feature type="transmembrane region" description="Helical" evidence="12">
    <location>
        <begin position="21"/>
        <end position="39"/>
    </location>
</feature>
<keyword evidence="10 12" id="KW-0594">Phospholipid biosynthesis</keyword>
<evidence type="ECO:0000256" key="7">
    <source>
        <dbReference type="ARBA" id="ARBA00022989"/>
    </source>
</evidence>
<evidence type="ECO:0000256" key="10">
    <source>
        <dbReference type="ARBA" id="ARBA00023209"/>
    </source>
</evidence>
<dbReference type="EMBL" id="JBHSJG010000005">
    <property type="protein sequence ID" value="MFC4986579.1"/>
    <property type="molecule type" value="Genomic_DNA"/>
</dbReference>
<keyword evidence="6 12" id="KW-0460">Magnesium</keyword>
<dbReference type="NCBIfam" id="NF009521">
    <property type="entry name" value="PRK12882.1"/>
    <property type="match status" value="1"/>
</dbReference>
<evidence type="ECO:0000256" key="5">
    <source>
        <dbReference type="ARBA" id="ARBA00022692"/>
    </source>
</evidence>
<gene>
    <name evidence="13" type="ORF">ACFPFO_02055</name>
</gene>
<keyword evidence="4 12" id="KW-0808">Transferase</keyword>
<dbReference type="HAMAP" id="MF_01286">
    <property type="entry name" value="DGGGP_synth"/>
    <property type="match status" value="1"/>
</dbReference>
<dbReference type="GO" id="GO:0046474">
    <property type="term" value="P:glycerophospholipid biosynthetic process"/>
    <property type="evidence" value="ECO:0007669"/>
    <property type="project" value="UniProtKB-UniRule"/>
</dbReference>
<dbReference type="EC" id="2.5.1.42" evidence="12"/>
<evidence type="ECO:0000313" key="14">
    <source>
        <dbReference type="Proteomes" id="UP001595925"/>
    </source>
</evidence>
<keyword evidence="9 12" id="KW-0472">Membrane</keyword>
<proteinExistence type="inferred from homology"/>
<dbReference type="Proteomes" id="UP001595925">
    <property type="component" value="Unassembled WGS sequence"/>
</dbReference>
<comment type="catalytic activity">
    <reaction evidence="12">
        <text>sn-3-O-(geranylgeranyl)glycerol 1-phosphate + (2E,6E,10E)-geranylgeranyl diphosphate = 2,3-bis-O-(geranylgeranyl)-sn-glycerol 1-phosphate + diphosphate</text>
        <dbReference type="Rhea" id="RHEA:18109"/>
        <dbReference type="ChEBI" id="CHEBI:33019"/>
        <dbReference type="ChEBI" id="CHEBI:57677"/>
        <dbReference type="ChEBI" id="CHEBI:58756"/>
        <dbReference type="ChEBI" id="CHEBI:58837"/>
        <dbReference type="EC" id="2.5.1.42"/>
    </reaction>
</comment>
<dbReference type="AlphaFoldDB" id="A0ABD5QA60"/>
<feature type="transmembrane region" description="Helical" evidence="12">
    <location>
        <begin position="45"/>
        <end position="66"/>
    </location>
</feature>
<accession>A0ABD5QA60</accession>
<evidence type="ECO:0000313" key="13">
    <source>
        <dbReference type="EMBL" id="MFC4986579.1"/>
    </source>
</evidence>
<dbReference type="CDD" id="cd13961">
    <property type="entry name" value="PT_UbiA_DGGGPS"/>
    <property type="match status" value="1"/>
</dbReference>
<dbReference type="InterPro" id="IPR044878">
    <property type="entry name" value="UbiA_sf"/>
</dbReference>
<keyword evidence="7 12" id="KW-1133">Transmembrane helix</keyword>
<evidence type="ECO:0000256" key="1">
    <source>
        <dbReference type="ARBA" id="ARBA00004651"/>
    </source>
</evidence>
<dbReference type="PANTHER" id="PTHR42723:SF1">
    <property type="entry name" value="CHLOROPHYLL SYNTHASE, CHLOROPLASTIC"/>
    <property type="match status" value="1"/>
</dbReference>
<evidence type="ECO:0000256" key="12">
    <source>
        <dbReference type="HAMAP-Rule" id="MF_01286"/>
    </source>
</evidence>
<dbReference type="GO" id="GO:0000287">
    <property type="term" value="F:magnesium ion binding"/>
    <property type="evidence" value="ECO:0007669"/>
    <property type="project" value="UniProtKB-UniRule"/>
</dbReference>
<evidence type="ECO:0000256" key="4">
    <source>
        <dbReference type="ARBA" id="ARBA00022679"/>
    </source>
</evidence>
<dbReference type="RefSeq" id="WP_224828054.1">
    <property type="nucleotide sequence ID" value="NZ_JAIVEF010000003.1"/>
</dbReference>
<dbReference type="PANTHER" id="PTHR42723">
    <property type="entry name" value="CHLOROPHYLL SYNTHASE"/>
    <property type="match status" value="1"/>
</dbReference>
<evidence type="ECO:0000256" key="8">
    <source>
        <dbReference type="ARBA" id="ARBA00023098"/>
    </source>
</evidence>
<keyword evidence="5 12" id="KW-0812">Transmembrane</keyword>
<evidence type="ECO:0000256" key="3">
    <source>
        <dbReference type="ARBA" id="ARBA00022516"/>
    </source>
</evidence>
<evidence type="ECO:0000256" key="9">
    <source>
        <dbReference type="ARBA" id="ARBA00023136"/>
    </source>
</evidence>
<name>A0ABD5QA60_9EURY</name>
<comment type="subcellular location">
    <subcellularLocation>
        <location evidence="1 12">Cell membrane</location>
        <topology evidence="1 12">Multi-pass membrane protein</topology>
    </subcellularLocation>
</comment>